<feature type="transmembrane region" description="Helical" evidence="7">
    <location>
        <begin position="80"/>
        <end position="101"/>
    </location>
</feature>
<feature type="domain" description="ABC transmembrane type-1" evidence="8">
    <location>
        <begin position="76"/>
        <end position="293"/>
    </location>
</feature>
<dbReference type="CDD" id="cd06261">
    <property type="entry name" value="TM_PBP2"/>
    <property type="match status" value="1"/>
</dbReference>
<dbReference type="SUPFAM" id="SSF161098">
    <property type="entry name" value="MetI-like"/>
    <property type="match status" value="1"/>
</dbReference>
<feature type="transmembrane region" description="Helical" evidence="7">
    <location>
        <begin position="222"/>
        <end position="245"/>
    </location>
</feature>
<dbReference type="Pfam" id="PF00528">
    <property type="entry name" value="BPD_transp_1"/>
    <property type="match status" value="1"/>
</dbReference>
<feature type="transmembrane region" description="Helical" evidence="7">
    <location>
        <begin position="163"/>
        <end position="187"/>
    </location>
</feature>
<dbReference type="GO" id="GO:0055085">
    <property type="term" value="P:transmembrane transport"/>
    <property type="evidence" value="ECO:0007669"/>
    <property type="project" value="InterPro"/>
</dbReference>
<organism evidence="9 10">
    <name type="scientific">Ruminiclostridium cellobioparum subsp. termitidis CT1112</name>
    <dbReference type="NCBI Taxonomy" id="1195236"/>
    <lineage>
        <taxon>Bacteria</taxon>
        <taxon>Bacillati</taxon>
        <taxon>Bacillota</taxon>
        <taxon>Clostridia</taxon>
        <taxon>Eubacteriales</taxon>
        <taxon>Oscillospiraceae</taxon>
        <taxon>Ruminiclostridium</taxon>
    </lineage>
</organism>
<accession>S0FLQ4</accession>
<dbReference type="GO" id="GO:0005886">
    <property type="term" value="C:plasma membrane"/>
    <property type="evidence" value="ECO:0007669"/>
    <property type="project" value="UniProtKB-SubCell"/>
</dbReference>
<dbReference type="InterPro" id="IPR035906">
    <property type="entry name" value="MetI-like_sf"/>
</dbReference>
<name>S0FLQ4_RUMCE</name>
<evidence type="ECO:0000256" key="3">
    <source>
        <dbReference type="ARBA" id="ARBA00022475"/>
    </source>
</evidence>
<feature type="transmembrane region" description="Helical" evidence="7">
    <location>
        <begin position="122"/>
        <end position="143"/>
    </location>
</feature>
<evidence type="ECO:0000313" key="10">
    <source>
        <dbReference type="Proteomes" id="UP000014155"/>
    </source>
</evidence>
<evidence type="ECO:0000259" key="8">
    <source>
        <dbReference type="PROSITE" id="PS50928"/>
    </source>
</evidence>
<evidence type="ECO:0000256" key="6">
    <source>
        <dbReference type="ARBA" id="ARBA00023136"/>
    </source>
</evidence>
<keyword evidence="5 7" id="KW-1133">Transmembrane helix</keyword>
<evidence type="ECO:0000256" key="5">
    <source>
        <dbReference type="ARBA" id="ARBA00022989"/>
    </source>
</evidence>
<sequence length="307" mass="34877">MKLIRDVFQDFKKNKVILFMLIPAVLYYFIFMYVPMAGIVIAFKRLDYAAGIFGSDWVGLDNFKFFFMSGQAFNVTKNTFLYNLVFIVVNTSLQITVSIFLSEMRNKYVKKTTQTLMLMPYFISWVVVGAFIYNIFNYEFGALNTVLKSLGLQSVDVMGTVGAWKYILVFFNAWNGVGYGSIVYMAAITGIDKELYEASELDGANIFQQIWRITIPSIKPTIIIMILLNVGSIFRGNFSMFYQIIGNNGLLFNSTDVIDTFVFRSLMKTQEVGMASAAGLYQSVLCFAIIMITNGIIKRVDSEYALF</sequence>
<evidence type="ECO:0000256" key="2">
    <source>
        <dbReference type="ARBA" id="ARBA00022448"/>
    </source>
</evidence>
<dbReference type="STRING" id="1195236.CTER_4963"/>
<evidence type="ECO:0000256" key="7">
    <source>
        <dbReference type="RuleBase" id="RU363032"/>
    </source>
</evidence>
<dbReference type="Gene3D" id="1.10.3720.10">
    <property type="entry name" value="MetI-like"/>
    <property type="match status" value="1"/>
</dbReference>
<dbReference type="eggNOG" id="COG4209">
    <property type="taxonomic scope" value="Bacteria"/>
</dbReference>
<feature type="transmembrane region" description="Helical" evidence="7">
    <location>
        <begin position="16"/>
        <end position="43"/>
    </location>
</feature>
<evidence type="ECO:0000313" key="9">
    <source>
        <dbReference type="EMBL" id="EMS69398.1"/>
    </source>
</evidence>
<comment type="similarity">
    <text evidence="7">Belongs to the binding-protein-dependent transport system permease family.</text>
</comment>
<dbReference type="PROSITE" id="PS50928">
    <property type="entry name" value="ABC_TM1"/>
    <property type="match status" value="1"/>
</dbReference>
<dbReference type="InterPro" id="IPR050809">
    <property type="entry name" value="UgpAE/MalFG_permease"/>
</dbReference>
<gene>
    <name evidence="9" type="ORF">CTER_4963</name>
</gene>
<keyword evidence="4 7" id="KW-0812">Transmembrane</keyword>
<evidence type="ECO:0000256" key="1">
    <source>
        <dbReference type="ARBA" id="ARBA00004651"/>
    </source>
</evidence>
<dbReference type="PATRIC" id="fig|1195236.3.peg.5156"/>
<keyword evidence="10" id="KW-1185">Reference proteome</keyword>
<dbReference type="InterPro" id="IPR000515">
    <property type="entry name" value="MetI-like"/>
</dbReference>
<dbReference type="PANTHER" id="PTHR43227:SF11">
    <property type="entry name" value="BLL4140 PROTEIN"/>
    <property type="match status" value="1"/>
</dbReference>
<dbReference type="PANTHER" id="PTHR43227">
    <property type="entry name" value="BLL4140 PROTEIN"/>
    <property type="match status" value="1"/>
</dbReference>
<dbReference type="RefSeq" id="WP_004630427.1">
    <property type="nucleotide sequence ID" value="NZ_AORV01000066.1"/>
</dbReference>
<reference evidence="9 10" key="1">
    <citation type="journal article" date="2013" name="Genome Announc.">
        <title>Draft Genome Sequence of the Cellulolytic, Mesophilic, Anaerobic Bacterium Clostridium termitidis Strain CT1112 (DSM 5398).</title>
        <authorList>
            <person name="Lal S."/>
            <person name="Ramachandran U."/>
            <person name="Zhang X."/>
            <person name="Munir R."/>
            <person name="Sparling R."/>
            <person name="Levin D.B."/>
        </authorList>
    </citation>
    <scope>NUCLEOTIDE SEQUENCE [LARGE SCALE GENOMIC DNA]</scope>
    <source>
        <strain evidence="9 10">CT1112</strain>
    </source>
</reference>
<dbReference type="Proteomes" id="UP000014155">
    <property type="component" value="Unassembled WGS sequence"/>
</dbReference>
<comment type="subcellular location">
    <subcellularLocation>
        <location evidence="1 7">Cell membrane</location>
        <topology evidence="1 7">Multi-pass membrane protein</topology>
    </subcellularLocation>
</comment>
<proteinExistence type="inferred from homology"/>
<keyword evidence="2 7" id="KW-0813">Transport</keyword>
<comment type="caution">
    <text evidence="9">The sequence shown here is derived from an EMBL/GenBank/DDBJ whole genome shotgun (WGS) entry which is preliminary data.</text>
</comment>
<evidence type="ECO:0000256" key="4">
    <source>
        <dbReference type="ARBA" id="ARBA00022692"/>
    </source>
</evidence>
<dbReference type="EMBL" id="AORV01000066">
    <property type="protein sequence ID" value="EMS69398.1"/>
    <property type="molecule type" value="Genomic_DNA"/>
</dbReference>
<protein>
    <submittedName>
        <fullName evidence="9">ABC-type polysaccharide transport system, permease component</fullName>
    </submittedName>
</protein>
<dbReference type="AlphaFoldDB" id="S0FLQ4"/>
<feature type="transmembrane region" description="Helical" evidence="7">
    <location>
        <begin position="274"/>
        <end position="297"/>
    </location>
</feature>
<keyword evidence="6 7" id="KW-0472">Membrane</keyword>
<keyword evidence="3" id="KW-1003">Cell membrane</keyword>